<dbReference type="SUPFAM" id="SSF50630">
    <property type="entry name" value="Acid proteases"/>
    <property type="match status" value="1"/>
</dbReference>
<feature type="domain" description="Peptidase A1" evidence="3">
    <location>
        <begin position="45"/>
        <end position="379"/>
    </location>
</feature>
<evidence type="ECO:0000313" key="4">
    <source>
        <dbReference type="EMBL" id="KAF2815980.1"/>
    </source>
</evidence>
<name>A0A6A6Z4N1_9PEZI</name>
<reference evidence="4 6" key="1">
    <citation type="journal article" date="2020" name="Stud. Mycol.">
        <title>101 Dothideomycetes genomes: a test case for predicting lifestyles and emergence of pathogens.</title>
        <authorList>
            <person name="Haridas S."/>
            <person name="Albert R."/>
            <person name="Binder M."/>
            <person name="Bloem J."/>
            <person name="Labutti K."/>
            <person name="Salamov A."/>
            <person name="Andreopoulos B."/>
            <person name="Baker S."/>
            <person name="Barry K."/>
            <person name="Bills G."/>
            <person name="Bluhm B."/>
            <person name="Cannon C."/>
            <person name="Castanera R."/>
            <person name="Culley D."/>
            <person name="Daum C."/>
            <person name="Ezra D."/>
            <person name="Gonzalez J."/>
            <person name="Henrissat B."/>
            <person name="Kuo A."/>
            <person name="Liang C."/>
            <person name="Lipzen A."/>
            <person name="Lutzoni F."/>
            <person name="Magnuson J."/>
            <person name="Mondo S."/>
            <person name="Nolan M."/>
            <person name="Ohm R."/>
            <person name="Pangilinan J."/>
            <person name="Park H.-J."/>
            <person name="Ramirez L."/>
            <person name="Alfaro M."/>
            <person name="Sun H."/>
            <person name="Tritt A."/>
            <person name="Yoshinaga Y."/>
            <person name="Zwiers L.-H."/>
            <person name="Turgeon B."/>
            <person name="Goodwin S."/>
            <person name="Spatafora J."/>
            <person name="Crous P."/>
            <person name="Grigoriev I."/>
        </authorList>
    </citation>
    <scope>NUCLEOTIDE SEQUENCE</scope>
    <source>
        <strain evidence="4 6">CBS 304.34</strain>
    </source>
</reference>
<dbReference type="OrthoDB" id="5361565at2759"/>
<dbReference type="Pfam" id="PF00026">
    <property type="entry name" value="Asp"/>
    <property type="match status" value="1"/>
</dbReference>
<dbReference type="Proteomes" id="UP000504636">
    <property type="component" value="Unplaced"/>
</dbReference>
<evidence type="ECO:0000259" key="3">
    <source>
        <dbReference type="PROSITE" id="PS51767"/>
    </source>
</evidence>
<reference evidence="6" key="2">
    <citation type="submission" date="2020-04" db="EMBL/GenBank/DDBJ databases">
        <authorList>
            <consortium name="NCBI Genome Project"/>
        </authorList>
    </citation>
    <scope>NUCLEOTIDE SEQUENCE</scope>
    <source>
        <strain evidence="6">CBS 304.34</strain>
    </source>
</reference>
<dbReference type="PROSITE" id="PS51767">
    <property type="entry name" value="PEPTIDASE_A1"/>
    <property type="match status" value="1"/>
</dbReference>
<keyword evidence="1" id="KW-0472">Membrane</keyword>
<dbReference type="RefSeq" id="XP_033582944.1">
    <property type="nucleotide sequence ID" value="XM_033716451.1"/>
</dbReference>
<gene>
    <name evidence="4 6" type="ORF">BDZ99DRAFT_406402</name>
</gene>
<proteinExistence type="predicted"/>
<keyword evidence="4 6" id="KW-0645">Protease</keyword>
<keyword evidence="5" id="KW-1185">Reference proteome</keyword>
<organism evidence="4">
    <name type="scientific">Mytilinidion resinicola</name>
    <dbReference type="NCBI Taxonomy" id="574789"/>
    <lineage>
        <taxon>Eukaryota</taxon>
        <taxon>Fungi</taxon>
        <taxon>Dikarya</taxon>
        <taxon>Ascomycota</taxon>
        <taxon>Pezizomycotina</taxon>
        <taxon>Dothideomycetes</taxon>
        <taxon>Pleosporomycetidae</taxon>
        <taxon>Mytilinidiales</taxon>
        <taxon>Mytilinidiaceae</taxon>
        <taxon>Mytilinidion</taxon>
    </lineage>
</organism>
<feature type="transmembrane region" description="Helical" evidence="1">
    <location>
        <begin position="415"/>
        <end position="440"/>
    </location>
</feature>
<dbReference type="GeneID" id="54457344"/>
<feature type="chain" id="PRO_5044629582" evidence="2">
    <location>
        <begin position="21"/>
        <end position="490"/>
    </location>
</feature>
<dbReference type="GO" id="GO:0008233">
    <property type="term" value="F:peptidase activity"/>
    <property type="evidence" value="ECO:0007669"/>
    <property type="project" value="UniProtKB-KW"/>
</dbReference>
<accession>A0A6A6Z4N1</accession>
<dbReference type="Gene3D" id="2.40.70.10">
    <property type="entry name" value="Acid Proteases"/>
    <property type="match status" value="2"/>
</dbReference>
<dbReference type="InterPro" id="IPR033121">
    <property type="entry name" value="PEPTIDASE_A1"/>
</dbReference>
<evidence type="ECO:0000256" key="1">
    <source>
        <dbReference type="SAM" id="Phobius"/>
    </source>
</evidence>
<dbReference type="EMBL" id="MU003693">
    <property type="protein sequence ID" value="KAF2815980.1"/>
    <property type="molecule type" value="Genomic_DNA"/>
</dbReference>
<evidence type="ECO:0000313" key="6">
    <source>
        <dbReference type="RefSeq" id="XP_033582944.1"/>
    </source>
</evidence>
<protein>
    <submittedName>
        <fullName evidence="4 6">Acid protease</fullName>
    </submittedName>
</protein>
<feature type="signal peptide" evidence="2">
    <location>
        <begin position="1"/>
        <end position="20"/>
    </location>
</feature>
<keyword evidence="1" id="KW-0812">Transmembrane</keyword>
<dbReference type="AlphaFoldDB" id="A0A6A6Z4N1"/>
<evidence type="ECO:0000313" key="5">
    <source>
        <dbReference type="Proteomes" id="UP000504636"/>
    </source>
</evidence>
<evidence type="ECO:0000256" key="2">
    <source>
        <dbReference type="SAM" id="SignalP"/>
    </source>
</evidence>
<sequence>MASFLLFLSASVLFAQSTAAFNCAKAPIYVDIHKRAVHGTDVFQYGSFIGVGNPSQNQSLWPSLIRNDTIITDSNYCDHSTLANCAQSTRGNFDTSLSTSFVQEKNFQSLDHNITDLNGTFTGEFGQDDLHLYTHFFETDGASQNVVSKYTIEVATNGSAAPGIVGMGYSSTLLQTLYDQNLIAGRTYSLYIGSGMDRAGGVINGSNVFGGYDAGRFQGDVHKYPMRTDNASPFPVTVQDIIISDGGDSTSNISLFDPASFSNLKTRPDPFEARLTTEQYPLSLPYEITQNYIKKLSAGPSGNSDGSLKLNKPFAGTMTIILDDGFTITMPNNVMFNTSGISPVAARDENSTDPFLLSVAFLSQVYLMADYDTYQFFLATAIQEQKAVMPRTFCPKATPTPYIPPKASGFAQQGMIGAVIGGVVGGIGLISFASCLFLGLRSSRAAKKAERAEEEEKARGKATMLQFDIDDKTDFEAPPKTATPFFWNKR</sequence>
<keyword evidence="2" id="KW-0732">Signal</keyword>
<keyword evidence="1" id="KW-1133">Transmembrane helix</keyword>
<reference evidence="6" key="3">
    <citation type="submission" date="2025-04" db="UniProtKB">
        <authorList>
            <consortium name="RefSeq"/>
        </authorList>
    </citation>
    <scope>IDENTIFICATION</scope>
    <source>
        <strain evidence="6">CBS 304.34</strain>
    </source>
</reference>
<dbReference type="GO" id="GO:0006508">
    <property type="term" value="P:proteolysis"/>
    <property type="evidence" value="ECO:0007669"/>
    <property type="project" value="UniProtKB-KW"/>
</dbReference>
<keyword evidence="4 6" id="KW-0378">Hydrolase</keyword>
<dbReference type="InterPro" id="IPR021109">
    <property type="entry name" value="Peptidase_aspartic_dom_sf"/>
</dbReference>